<dbReference type="Proteomes" id="UP000000423">
    <property type="component" value="Chromosome"/>
</dbReference>
<dbReference type="SUPFAM" id="SSF56349">
    <property type="entry name" value="DNA breaking-rejoining enzymes"/>
    <property type="match status" value="1"/>
</dbReference>
<dbReference type="GO" id="GO:0015074">
    <property type="term" value="P:DNA integration"/>
    <property type="evidence" value="ECO:0007669"/>
    <property type="project" value="InterPro"/>
</dbReference>
<dbReference type="AlphaFoldDB" id="Q9PQZ9"/>
<keyword evidence="6" id="KW-1185">Reference proteome</keyword>
<dbReference type="CDD" id="cd00397">
    <property type="entry name" value="DNA_BRE_C"/>
    <property type="match status" value="1"/>
</dbReference>
<dbReference type="InterPro" id="IPR011010">
    <property type="entry name" value="DNA_brk_join_enz"/>
</dbReference>
<dbReference type="KEGG" id="uur:UU145"/>
<dbReference type="Gene3D" id="1.10.150.130">
    <property type="match status" value="1"/>
</dbReference>
<gene>
    <name evidence="5" type="primary">ripX</name>
    <name evidence="5" type="ordered locus">UU145</name>
</gene>
<evidence type="ECO:0000256" key="2">
    <source>
        <dbReference type="ARBA" id="ARBA00023125"/>
    </source>
</evidence>
<dbReference type="GO" id="GO:0006310">
    <property type="term" value="P:DNA recombination"/>
    <property type="evidence" value="ECO:0007669"/>
    <property type="project" value="UniProtKB-KW"/>
</dbReference>
<reference evidence="5 6" key="1">
    <citation type="journal article" date="2000" name="Nature">
        <title>The complete sequence of the mucosal pathogen Ureaplasma urealyticum.</title>
        <authorList>
            <person name="Glass J.I."/>
            <person name="Lefkowitz E.J."/>
            <person name="Glass J.S."/>
            <person name="Heiner C.R."/>
            <person name="Chen E.Y."/>
            <person name="Cassell G.H."/>
        </authorList>
    </citation>
    <scope>NUCLEOTIDE SEQUENCE [LARGE SCALE GENOMIC DNA]</scope>
    <source>
        <strain evidence="5 6">ATCC 700970</strain>
    </source>
</reference>
<organism evidence="5 6">
    <name type="scientific">Ureaplasma parvum serovar 3 (strain ATCC 700970)</name>
    <dbReference type="NCBI Taxonomy" id="273119"/>
    <lineage>
        <taxon>Bacteria</taxon>
        <taxon>Bacillati</taxon>
        <taxon>Mycoplasmatota</taxon>
        <taxon>Mycoplasmoidales</taxon>
        <taxon>Mycoplasmoidaceae</taxon>
        <taxon>Ureaplasma</taxon>
    </lineage>
</organism>
<proteinExistence type="inferred from homology"/>
<dbReference type="PANTHER" id="PTHR30349:SF41">
    <property type="entry name" value="INTEGRASE_RECOMBINASE PROTEIN MJ0367-RELATED"/>
    <property type="match status" value="1"/>
</dbReference>
<keyword evidence="3" id="KW-0233">DNA recombination</keyword>
<dbReference type="GO" id="GO:0003677">
    <property type="term" value="F:DNA binding"/>
    <property type="evidence" value="ECO:0007669"/>
    <property type="project" value="UniProtKB-KW"/>
</dbReference>
<protein>
    <submittedName>
        <fullName evidence="5">Integrase-recombinase protein</fullName>
    </submittedName>
</protein>
<dbReference type="eggNOG" id="COG0582">
    <property type="taxonomic scope" value="Bacteria"/>
</dbReference>
<evidence type="ECO:0000259" key="4">
    <source>
        <dbReference type="PROSITE" id="PS51898"/>
    </source>
</evidence>
<dbReference type="InterPro" id="IPR010998">
    <property type="entry name" value="Integrase_recombinase_N"/>
</dbReference>
<dbReference type="InterPro" id="IPR002104">
    <property type="entry name" value="Integrase_catalytic"/>
</dbReference>
<evidence type="ECO:0000313" key="6">
    <source>
        <dbReference type="Proteomes" id="UP000000423"/>
    </source>
</evidence>
<dbReference type="Gene3D" id="1.10.443.10">
    <property type="entry name" value="Intergrase catalytic core"/>
    <property type="match status" value="1"/>
</dbReference>
<feature type="domain" description="Tyr recombinase" evidence="4">
    <location>
        <begin position="92"/>
        <end position="250"/>
    </location>
</feature>
<name>Q9PQZ9_UREPA</name>
<dbReference type="PROSITE" id="PS51898">
    <property type="entry name" value="TYR_RECOMBINASE"/>
    <property type="match status" value="1"/>
</dbReference>
<evidence type="ECO:0000313" key="5">
    <source>
        <dbReference type="EMBL" id="AAF30551.1"/>
    </source>
</evidence>
<comment type="similarity">
    <text evidence="1">Belongs to the 'phage' integrase family.</text>
</comment>
<dbReference type="EMBL" id="AF222894">
    <property type="protein sequence ID" value="AAF30551.1"/>
    <property type="molecule type" value="Genomic_DNA"/>
</dbReference>
<accession>Q9PQZ9</accession>
<evidence type="ECO:0000256" key="1">
    <source>
        <dbReference type="ARBA" id="ARBA00008857"/>
    </source>
</evidence>
<evidence type="ECO:0000256" key="3">
    <source>
        <dbReference type="ARBA" id="ARBA00023172"/>
    </source>
</evidence>
<dbReference type="HOGENOM" id="CLU_093495_0_0_14"/>
<keyword evidence="2" id="KW-0238">DNA-binding</keyword>
<dbReference type="InterPro" id="IPR050090">
    <property type="entry name" value="Tyrosine_recombinase_XerCD"/>
</dbReference>
<dbReference type="PANTHER" id="PTHR30349">
    <property type="entry name" value="PHAGE INTEGRASE-RELATED"/>
    <property type="match status" value="1"/>
</dbReference>
<dbReference type="EnsemblBacteria" id="AAF30551">
    <property type="protein sequence ID" value="AAF30551"/>
    <property type="gene ID" value="UU145"/>
</dbReference>
<dbReference type="InterPro" id="IPR013762">
    <property type="entry name" value="Integrase-like_cat_sf"/>
</dbReference>
<sequence>MERQSMINKFLQSIKKRNLSKNTYLTYESHLRKFKVQEQSFKQIIKQLLNNNYKPKSLKLAKSILSEYWKFSKQYQYVQELEQIKLSKEQKSYKKVFSLDDIKKCLKINKQDTKQIKFYKTILLFYATTGIRAMEIYQLKQINNDLFVISGKGNKNRQICYIEHLWNNIKNKKLPSTKTLRKYLKVFFDNKNVSLHTLRRSFITNFLTSNENYKRGDMLKIVQDLVGHENIQTTLQYVQITKEQVDDVYKEFFKEFENDK</sequence>
<dbReference type="STRING" id="273119.UU145"/>